<dbReference type="Pfam" id="PF00561">
    <property type="entry name" value="Abhydrolase_1"/>
    <property type="match status" value="1"/>
</dbReference>
<reference evidence="4" key="1">
    <citation type="submission" date="2019-04" db="EMBL/GenBank/DDBJ databases">
        <title>Genome sequence of Pseudomonas putida 1290, an auxin catabolizing strain.</title>
        <authorList>
            <person name="Laird T.S."/>
            <person name="Leveau J.H.J."/>
        </authorList>
    </citation>
    <scope>NUCLEOTIDE SEQUENCE [LARGE SCALE GENOMIC DNA]</scope>
    <source>
        <strain evidence="4">1290</strain>
    </source>
</reference>
<evidence type="ECO:0000313" key="4">
    <source>
        <dbReference type="Proteomes" id="UP000298551"/>
    </source>
</evidence>
<dbReference type="RefSeq" id="WP_136914082.1">
    <property type="nucleotide sequence ID" value="NZ_CP039371.1"/>
</dbReference>
<protein>
    <submittedName>
        <fullName evidence="3">Alpha/beta hydrolase</fullName>
    </submittedName>
</protein>
<dbReference type="EMBL" id="CP039371">
    <property type="protein sequence ID" value="QCI11921.1"/>
    <property type="molecule type" value="Genomic_DNA"/>
</dbReference>
<dbReference type="SUPFAM" id="SSF53474">
    <property type="entry name" value="alpha/beta-Hydrolases"/>
    <property type="match status" value="1"/>
</dbReference>
<sequence length="270" mass="29655">MSLQQRNNVHLSGSGNATLVFSHGFGCDHSMWKFLLPHFQERFRVVTYDLVGAGQSDLRAYDREKYDSLWGYAQDLTDIVNELAVGPVIHVGHSVSAMIGALADRQQPGRIAAHVMVGPSPCYIDSGTYVGGFKEQDIHSLLDTLDSNYLGWSSTMAPVIMGAPEQPALAGELTNSFCRTDPRIAQHFARVTFLSDNRQDIKGLETPTLILQSSDDLIAPVAVGEYLHTILPNSRLWLIDNFGHCPHMSAPRACSAAMDEFLVPWSCAHG</sequence>
<dbReference type="Gene3D" id="3.40.50.1820">
    <property type="entry name" value="alpha/beta hydrolase"/>
    <property type="match status" value="1"/>
</dbReference>
<dbReference type="Proteomes" id="UP000298551">
    <property type="component" value="Chromosome"/>
</dbReference>
<dbReference type="PANTHER" id="PTHR43039">
    <property type="entry name" value="ESTERASE-RELATED"/>
    <property type="match status" value="1"/>
</dbReference>
<organism evidence="3 4">
    <name type="scientific">Pseudomonas putida</name>
    <name type="common">Arthrobacter siderocapsulatus</name>
    <dbReference type="NCBI Taxonomy" id="303"/>
    <lineage>
        <taxon>Bacteria</taxon>
        <taxon>Pseudomonadati</taxon>
        <taxon>Pseudomonadota</taxon>
        <taxon>Gammaproteobacteria</taxon>
        <taxon>Pseudomonadales</taxon>
        <taxon>Pseudomonadaceae</taxon>
        <taxon>Pseudomonas</taxon>
    </lineage>
</organism>
<comment type="similarity">
    <text evidence="1">Belongs to the AB hydrolase superfamily.</text>
</comment>
<evidence type="ECO:0000313" key="3">
    <source>
        <dbReference type="EMBL" id="QCI11921.1"/>
    </source>
</evidence>
<evidence type="ECO:0000256" key="1">
    <source>
        <dbReference type="ARBA" id="ARBA00008645"/>
    </source>
</evidence>
<name>A0A4D6XBU3_PSEPU</name>
<dbReference type="InterPro" id="IPR000073">
    <property type="entry name" value="AB_hydrolase_1"/>
</dbReference>
<dbReference type="InterPro" id="IPR029058">
    <property type="entry name" value="AB_hydrolase_fold"/>
</dbReference>
<evidence type="ECO:0000259" key="2">
    <source>
        <dbReference type="Pfam" id="PF00561"/>
    </source>
</evidence>
<gene>
    <name evidence="3" type="ORF">E6B08_11375</name>
</gene>
<proteinExistence type="inferred from homology"/>
<accession>A0A4D6XBU3</accession>
<dbReference type="GO" id="GO:0016787">
    <property type="term" value="F:hydrolase activity"/>
    <property type="evidence" value="ECO:0007669"/>
    <property type="project" value="UniProtKB-KW"/>
</dbReference>
<dbReference type="AlphaFoldDB" id="A0A4D6XBU3"/>
<dbReference type="OrthoDB" id="8680283at2"/>
<feature type="domain" description="AB hydrolase-1" evidence="2">
    <location>
        <begin position="18"/>
        <end position="250"/>
    </location>
</feature>
<keyword evidence="3" id="KW-0378">Hydrolase</keyword>